<proteinExistence type="predicted"/>
<sequence length="147" mass="16309">MGRAALVGRVGALLSLEDLDLDLDLDLHLLVLQRAFLVAFSMACAIPYLPACMSCAVAGCYKTALVVHLGLLLAHQLLPLPQLGHLLNLAHLYRLRQDHLHLLSTHFLRLDLHLEAHRVLSGLQEAHQVRQDLLGVHHHLNAIHGKH</sequence>
<comment type="caution">
    <text evidence="1">The sequence shown here is derived from an EMBL/GenBank/DDBJ whole genome shotgun (WGS) entry which is preliminary data.</text>
</comment>
<gene>
    <name evidence="1" type="ORF">TorRG33x02_158340</name>
</gene>
<dbReference type="AlphaFoldDB" id="A0A2P5ERS3"/>
<dbReference type="Proteomes" id="UP000237000">
    <property type="component" value="Unassembled WGS sequence"/>
</dbReference>
<reference evidence="2" key="1">
    <citation type="submission" date="2016-06" db="EMBL/GenBank/DDBJ databases">
        <title>Parallel loss of symbiosis genes in relatives of nitrogen-fixing non-legume Parasponia.</title>
        <authorList>
            <person name="Van Velzen R."/>
            <person name="Holmer R."/>
            <person name="Bu F."/>
            <person name="Rutten L."/>
            <person name="Van Zeijl A."/>
            <person name="Liu W."/>
            <person name="Santuari L."/>
            <person name="Cao Q."/>
            <person name="Sharma T."/>
            <person name="Shen D."/>
            <person name="Roswanjaya Y."/>
            <person name="Wardhani T."/>
            <person name="Kalhor M.S."/>
            <person name="Jansen J."/>
            <person name="Van den Hoogen J."/>
            <person name="Gungor B."/>
            <person name="Hartog M."/>
            <person name="Hontelez J."/>
            <person name="Verver J."/>
            <person name="Yang W.-C."/>
            <person name="Schijlen E."/>
            <person name="Repin R."/>
            <person name="Schilthuizen M."/>
            <person name="Schranz E."/>
            <person name="Heidstra R."/>
            <person name="Miyata K."/>
            <person name="Fedorova E."/>
            <person name="Kohlen W."/>
            <person name="Bisseling T."/>
            <person name="Smit S."/>
            <person name="Geurts R."/>
        </authorList>
    </citation>
    <scope>NUCLEOTIDE SEQUENCE [LARGE SCALE GENOMIC DNA]</scope>
    <source>
        <strain evidence="2">cv. RG33-2</strain>
    </source>
</reference>
<evidence type="ECO:0000313" key="1">
    <source>
        <dbReference type="EMBL" id="PON88247.1"/>
    </source>
</evidence>
<dbReference type="EMBL" id="JXTC01000107">
    <property type="protein sequence ID" value="PON88247.1"/>
    <property type="molecule type" value="Genomic_DNA"/>
</dbReference>
<protein>
    <submittedName>
        <fullName evidence="1">Uncharacterized protein</fullName>
    </submittedName>
</protein>
<organism evidence="1 2">
    <name type="scientific">Trema orientale</name>
    <name type="common">Charcoal tree</name>
    <name type="synonym">Celtis orientalis</name>
    <dbReference type="NCBI Taxonomy" id="63057"/>
    <lineage>
        <taxon>Eukaryota</taxon>
        <taxon>Viridiplantae</taxon>
        <taxon>Streptophyta</taxon>
        <taxon>Embryophyta</taxon>
        <taxon>Tracheophyta</taxon>
        <taxon>Spermatophyta</taxon>
        <taxon>Magnoliopsida</taxon>
        <taxon>eudicotyledons</taxon>
        <taxon>Gunneridae</taxon>
        <taxon>Pentapetalae</taxon>
        <taxon>rosids</taxon>
        <taxon>fabids</taxon>
        <taxon>Rosales</taxon>
        <taxon>Cannabaceae</taxon>
        <taxon>Trema</taxon>
    </lineage>
</organism>
<accession>A0A2P5ERS3</accession>
<name>A0A2P5ERS3_TREOI</name>
<keyword evidence="2" id="KW-1185">Reference proteome</keyword>
<dbReference type="InParanoid" id="A0A2P5ERS3"/>
<evidence type="ECO:0000313" key="2">
    <source>
        <dbReference type="Proteomes" id="UP000237000"/>
    </source>
</evidence>